<dbReference type="AlphaFoldDB" id="A0A166GL46"/>
<evidence type="ECO:0000313" key="1">
    <source>
        <dbReference type="EMBL" id="KZP17943.1"/>
    </source>
</evidence>
<dbReference type="Proteomes" id="UP000076532">
    <property type="component" value="Unassembled WGS sequence"/>
</dbReference>
<feature type="non-terminal residue" evidence="1">
    <location>
        <position position="86"/>
    </location>
</feature>
<dbReference type="Gene3D" id="2.70.150.10">
    <property type="entry name" value="Calcium-transporting ATPase, cytoplasmic transduction domain A"/>
    <property type="match status" value="1"/>
</dbReference>
<dbReference type="SUPFAM" id="SSF81653">
    <property type="entry name" value="Calcium ATPase, transduction domain A"/>
    <property type="match status" value="1"/>
</dbReference>
<sequence>MGNFDDAISITIAVPIVLAVGFMQEQRSEKLLEALNEPACTTATPYTHVNLANEIVPGDIITLTAGDRVPANIQLPAAVDLQIDGS</sequence>
<organism evidence="1 2">
    <name type="scientific">Athelia psychrophila</name>
    <dbReference type="NCBI Taxonomy" id="1759441"/>
    <lineage>
        <taxon>Eukaryota</taxon>
        <taxon>Fungi</taxon>
        <taxon>Dikarya</taxon>
        <taxon>Basidiomycota</taxon>
        <taxon>Agaricomycotina</taxon>
        <taxon>Agaricomycetes</taxon>
        <taxon>Agaricomycetidae</taxon>
        <taxon>Atheliales</taxon>
        <taxon>Atheliaceae</taxon>
        <taxon>Athelia</taxon>
    </lineage>
</organism>
<keyword evidence="2" id="KW-1185">Reference proteome</keyword>
<dbReference type="STRING" id="436010.A0A166GL46"/>
<dbReference type="InterPro" id="IPR023298">
    <property type="entry name" value="ATPase_P-typ_TM_dom_sf"/>
</dbReference>
<evidence type="ECO:0000313" key="2">
    <source>
        <dbReference type="Proteomes" id="UP000076532"/>
    </source>
</evidence>
<protein>
    <recommendedName>
        <fullName evidence="3">Calcium ATPase</fullName>
    </recommendedName>
</protein>
<dbReference type="EMBL" id="KV417577">
    <property type="protein sequence ID" value="KZP17943.1"/>
    <property type="molecule type" value="Genomic_DNA"/>
</dbReference>
<dbReference type="PANTHER" id="PTHR42861">
    <property type="entry name" value="CALCIUM-TRANSPORTING ATPASE"/>
    <property type="match status" value="1"/>
</dbReference>
<proteinExistence type="predicted"/>
<name>A0A166GL46_9AGAM</name>
<reference evidence="1 2" key="1">
    <citation type="journal article" date="2016" name="Mol. Biol. Evol.">
        <title>Comparative Genomics of Early-Diverging Mushroom-Forming Fungi Provides Insights into the Origins of Lignocellulose Decay Capabilities.</title>
        <authorList>
            <person name="Nagy L.G."/>
            <person name="Riley R."/>
            <person name="Tritt A."/>
            <person name="Adam C."/>
            <person name="Daum C."/>
            <person name="Floudas D."/>
            <person name="Sun H."/>
            <person name="Yadav J.S."/>
            <person name="Pangilinan J."/>
            <person name="Larsson K.H."/>
            <person name="Matsuura K."/>
            <person name="Barry K."/>
            <person name="Labutti K."/>
            <person name="Kuo R."/>
            <person name="Ohm R.A."/>
            <person name="Bhattacharya S.S."/>
            <person name="Shirouzu T."/>
            <person name="Yoshinaga Y."/>
            <person name="Martin F.M."/>
            <person name="Grigoriev I.V."/>
            <person name="Hibbett D.S."/>
        </authorList>
    </citation>
    <scope>NUCLEOTIDE SEQUENCE [LARGE SCALE GENOMIC DNA]</scope>
    <source>
        <strain evidence="1 2">CBS 109695</strain>
    </source>
</reference>
<dbReference type="Gene3D" id="1.20.1110.10">
    <property type="entry name" value="Calcium-transporting ATPase, transmembrane domain"/>
    <property type="match status" value="1"/>
</dbReference>
<dbReference type="OrthoDB" id="3352408at2759"/>
<dbReference type="InterPro" id="IPR008250">
    <property type="entry name" value="ATPase_P-typ_transduc_dom_A_sf"/>
</dbReference>
<accession>A0A166GL46</accession>
<gene>
    <name evidence="1" type="ORF">FIBSPDRAFT_676058</name>
</gene>
<evidence type="ECO:0008006" key="3">
    <source>
        <dbReference type="Google" id="ProtNLM"/>
    </source>
</evidence>
<dbReference type="SUPFAM" id="SSF81665">
    <property type="entry name" value="Calcium ATPase, transmembrane domain M"/>
    <property type="match status" value="1"/>
</dbReference>